<dbReference type="Gene3D" id="1.20.272.10">
    <property type="match status" value="1"/>
</dbReference>
<proteinExistence type="inferred from homology"/>
<dbReference type="OrthoDB" id="9770982at2"/>
<dbReference type="Pfam" id="PF14840">
    <property type="entry name" value="DNA_pol3_delt_C"/>
    <property type="match status" value="1"/>
</dbReference>
<dbReference type="InterPro" id="IPR027417">
    <property type="entry name" value="P-loop_NTPase"/>
</dbReference>
<accession>A0A348HEI3</accession>
<gene>
    <name evidence="12" type="ORF">ZBT109_1275</name>
</gene>
<evidence type="ECO:0000256" key="6">
    <source>
        <dbReference type="ARBA" id="ARBA00022932"/>
    </source>
</evidence>
<evidence type="ECO:0000313" key="12">
    <source>
        <dbReference type="EMBL" id="BBG30035.1"/>
    </source>
</evidence>
<dbReference type="SUPFAM" id="SSF48019">
    <property type="entry name" value="post-AAA+ oligomerization domain-like"/>
    <property type="match status" value="1"/>
</dbReference>
<comment type="similarity">
    <text evidence="7">Belongs to the DNA polymerase HolA subunit family.</text>
</comment>
<evidence type="ECO:0000256" key="4">
    <source>
        <dbReference type="ARBA" id="ARBA00022695"/>
    </source>
</evidence>
<evidence type="ECO:0000256" key="3">
    <source>
        <dbReference type="ARBA" id="ARBA00022679"/>
    </source>
</evidence>
<dbReference type="EMBL" id="AP018933">
    <property type="protein sequence ID" value="BBG30035.1"/>
    <property type="molecule type" value="Genomic_DNA"/>
</dbReference>
<dbReference type="AlphaFoldDB" id="A0A348HEI3"/>
<dbReference type="GO" id="GO:0006261">
    <property type="term" value="P:DNA-templated DNA replication"/>
    <property type="evidence" value="ECO:0007669"/>
    <property type="project" value="TreeGrafter"/>
</dbReference>
<evidence type="ECO:0000259" key="10">
    <source>
        <dbReference type="Pfam" id="PF06144"/>
    </source>
</evidence>
<name>A0A348HEI3_9GAMM</name>
<reference evidence="12 13" key="1">
    <citation type="submission" date="2018-09" db="EMBL/GenBank/DDBJ databases">
        <title>Zymobacter palmae IAM14233 (=T109) whole genome analysis.</title>
        <authorList>
            <person name="Yanase H."/>
        </authorList>
    </citation>
    <scope>NUCLEOTIDE SEQUENCE [LARGE SCALE GENOMIC DNA]</scope>
    <source>
        <strain evidence="12 13">IAM14233</strain>
    </source>
</reference>
<dbReference type="Gene3D" id="3.40.50.300">
    <property type="entry name" value="P-loop containing nucleotide triphosphate hydrolases"/>
    <property type="match status" value="1"/>
</dbReference>
<dbReference type="Gene3D" id="1.10.8.60">
    <property type="match status" value="1"/>
</dbReference>
<keyword evidence="13" id="KW-1185">Reference proteome</keyword>
<dbReference type="PANTHER" id="PTHR34388">
    <property type="entry name" value="DNA POLYMERASE III SUBUNIT DELTA"/>
    <property type="match status" value="1"/>
</dbReference>
<feature type="domain" description="DNA polymerase III delta N-terminal" evidence="10">
    <location>
        <begin position="24"/>
        <end position="136"/>
    </location>
</feature>
<dbReference type="InterPro" id="IPR008921">
    <property type="entry name" value="DNA_pol3_clamp-load_cplx_C"/>
</dbReference>
<keyword evidence="4" id="KW-0548">Nucleotidyltransferase</keyword>
<evidence type="ECO:0000259" key="11">
    <source>
        <dbReference type="Pfam" id="PF14840"/>
    </source>
</evidence>
<dbReference type="SUPFAM" id="SSF52540">
    <property type="entry name" value="P-loop containing nucleoside triphosphate hydrolases"/>
    <property type="match status" value="1"/>
</dbReference>
<evidence type="ECO:0000256" key="8">
    <source>
        <dbReference type="ARBA" id="ARBA00049244"/>
    </source>
</evidence>
<evidence type="ECO:0000256" key="7">
    <source>
        <dbReference type="ARBA" id="ARBA00034754"/>
    </source>
</evidence>
<evidence type="ECO:0000256" key="9">
    <source>
        <dbReference type="NCBIfam" id="TIGR01128"/>
    </source>
</evidence>
<keyword evidence="6" id="KW-0239">DNA-directed DNA polymerase</keyword>
<dbReference type="GO" id="GO:0003677">
    <property type="term" value="F:DNA binding"/>
    <property type="evidence" value="ECO:0007669"/>
    <property type="project" value="InterPro"/>
</dbReference>
<evidence type="ECO:0000256" key="2">
    <source>
        <dbReference type="ARBA" id="ARBA00017703"/>
    </source>
</evidence>
<organism evidence="12 13">
    <name type="scientific">Zymobacter palmae</name>
    <dbReference type="NCBI Taxonomy" id="33074"/>
    <lineage>
        <taxon>Bacteria</taxon>
        <taxon>Pseudomonadati</taxon>
        <taxon>Pseudomonadota</taxon>
        <taxon>Gammaproteobacteria</taxon>
        <taxon>Oceanospirillales</taxon>
        <taxon>Halomonadaceae</taxon>
        <taxon>Zymobacter group</taxon>
        <taxon>Zymobacter</taxon>
    </lineage>
</organism>
<dbReference type="InterPro" id="IPR010372">
    <property type="entry name" value="DNA_pol3_delta_N"/>
</dbReference>
<dbReference type="PANTHER" id="PTHR34388:SF1">
    <property type="entry name" value="DNA POLYMERASE III SUBUNIT DELTA"/>
    <property type="match status" value="1"/>
</dbReference>
<comment type="catalytic activity">
    <reaction evidence="8">
        <text>DNA(n) + a 2'-deoxyribonucleoside 5'-triphosphate = DNA(n+1) + diphosphate</text>
        <dbReference type="Rhea" id="RHEA:22508"/>
        <dbReference type="Rhea" id="RHEA-COMP:17339"/>
        <dbReference type="Rhea" id="RHEA-COMP:17340"/>
        <dbReference type="ChEBI" id="CHEBI:33019"/>
        <dbReference type="ChEBI" id="CHEBI:61560"/>
        <dbReference type="ChEBI" id="CHEBI:173112"/>
        <dbReference type="EC" id="2.7.7.7"/>
    </reaction>
</comment>
<sequence length="357" mass="40031">MAITKVYPDRLDDHIQQAGLSPVYIVAGEEPLLHMEACDTVRRHVRDKGIEERDILQVENGFAWQQLTESASSMSLFGDQKLIELRMGTQSPGQEGGKALAAYATGARDSGNILLLSAGRLDYRTQQSQWFKALAECGVFVAIWPIEFKRLGWWIKQRAGRYGLELDQDASSLMAVRYEGNLLAADQALARMQLLMTPGIRITADALMQYIEEGARYDVFTLSDAWLGGDRPRSLRILQGLKGEGIEPPIILWAITRELRTLLSLHQHVEQGQSLDQACKAQRPSIPERRRPLYQQALNRLPRARLHKLLLFAQRLDLTIKGGGTLPIWQGLDDVILTLAGGRGPLTEWPAAYRVRA</sequence>
<dbReference type="KEGG" id="zpl:ZBT109_1275"/>
<dbReference type="STRING" id="1123510.GCA_000620025_00268"/>
<dbReference type="InterPro" id="IPR032780">
    <property type="entry name" value="DNA_pol3_delt_C"/>
</dbReference>
<protein>
    <recommendedName>
        <fullName evidence="2 9">DNA polymerase III subunit delta</fullName>
        <ecNumber evidence="1 9">2.7.7.7</ecNumber>
    </recommendedName>
</protein>
<dbReference type="NCBIfam" id="TIGR01128">
    <property type="entry name" value="holA"/>
    <property type="match status" value="1"/>
</dbReference>
<dbReference type="Pfam" id="PF06144">
    <property type="entry name" value="DNA_pol3_delta"/>
    <property type="match status" value="1"/>
</dbReference>
<dbReference type="Proteomes" id="UP000267342">
    <property type="component" value="Chromosome"/>
</dbReference>
<dbReference type="RefSeq" id="WP_027705648.1">
    <property type="nucleotide sequence ID" value="NZ_AP018933.1"/>
</dbReference>
<evidence type="ECO:0000313" key="13">
    <source>
        <dbReference type="Proteomes" id="UP000267342"/>
    </source>
</evidence>
<evidence type="ECO:0000256" key="1">
    <source>
        <dbReference type="ARBA" id="ARBA00012417"/>
    </source>
</evidence>
<keyword evidence="3" id="KW-0808">Transferase</keyword>
<dbReference type="GO" id="GO:0003887">
    <property type="term" value="F:DNA-directed DNA polymerase activity"/>
    <property type="evidence" value="ECO:0007669"/>
    <property type="project" value="UniProtKB-UniRule"/>
</dbReference>
<dbReference type="CDD" id="cd18138">
    <property type="entry name" value="HLD_clamp_pol_III_delta"/>
    <property type="match status" value="1"/>
</dbReference>
<dbReference type="InterPro" id="IPR005790">
    <property type="entry name" value="DNA_polIII_delta"/>
</dbReference>
<dbReference type="EC" id="2.7.7.7" evidence="1 9"/>
<keyword evidence="5" id="KW-0235">DNA replication</keyword>
<evidence type="ECO:0000256" key="5">
    <source>
        <dbReference type="ARBA" id="ARBA00022705"/>
    </source>
</evidence>
<feature type="domain" description="DNA polymerase III subunit delta C-terminal" evidence="11">
    <location>
        <begin position="220"/>
        <end position="340"/>
    </location>
</feature>
<dbReference type="GO" id="GO:0009360">
    <property type="term" value="C:DNA polymerase III complex"/>
    <property type="evidence" value="ECO:0007669"/>
    <property type="project" value="UniProtKB-UniRule"/>
</dbReference>